<evidence type="ECO:0000259" key="3">
    <source>
        <dbReference type="Pfam" id="PF03407"/>
    </source>
</evidence>
<keyword evidence="2" id="KW-0472">Membrane</keyword>
<feature type="transmembrane region" description="Helical" evidence="2">
    <location>
        <begin position="17"/>
        <end position="36"/>
    </location>
</feature>
<dbReference type="Proteomes" id="UP000001876">
    <property type="component" value="Unassembled WGS sequence"/>
</dbReference>
<dbReference type="RefSeq" id="XP_003057701.1">
    <property type="nucleotide sequence ID" value="XM_003057655.1"/>
</dbReference>
<feature type="domain" description="Nucleotide-diphospho-sugar transferase" evidence="3">
    <location>
        <begin position="522"/>
        <end position="585"/>
    </location>
</feature>
<accession>C1MQ59</accession>
<dbReference type="AlphaFoldDB" id="C1MQ59"/>
<dbReference type="InterPro" id="IPR044290">
    <property type="entry name" value="RRA1/2/3"/>
</dbReference>
<proteinExistence type="predicted"/>
<organism evidence="5">
    <name type="scientific">Micromonas pusilla (strain CCMP1545)</name>
    <name type="common">Picoplanktonic green alga</name>
    <dbReference type="NCBI Taxonomy" id="564608"/>
    <lineage>
        <taxon>Eukaryota</taxon>
        <taxon>Viridiplantae</taxon>
        <taxon>Chlorophyta</taxon>
        <taxon>Mamiellophyceae</taxon>
        <taxon>Mamiellales</taxon>
        <taxon>Mamiellaceae</taxon>
        <taxon>Micromonas</taxon>
    </lineage>
</organism>
<reference evidence="4 5" key="1">
    <citation type="journal article" date="2009" name="Science">
        <title>Green evolution and dynamic adaptations revealed by genomes of the marine picoeukaryotes Micromonas.</title>
        <authorList>
            <person name="Worden A.Z."/>
            <person name="Lee J.H."/>
            <person name="Mock T."/>
            <person name="Rouze P."/>
            <person name="Simmons M.P."/>
            <person name="Aerts A.L."/>
            <person name="Allen A.E."/>
            <person name="Cuvelier M.L."/>
            <person name="Derelle E."/>
            <person name="Everett M.V."/>
            <person name="Foulon E."/>
            <person name="Grimwood J."/>
            <person name="Gundlach H."/>
            <person name="Henrissat B."/>
            <person name="Napoli C."/>
            <person name="McDonald S.M."/>
            <person name="Parker M.S."/>
            <person name="Rombauts S."/>
            <person name="Salamov A."/>
            <person name="Von Dassow P."/>
            <person name="Badger J.H."/>
            <person name="Coutinho P.M."/>
            <person name="Demir E."/>
            <person name="Dubchak I."/>
            <person name="Gentemann C."/>
            <person name="Eikrem W."/>
            <person name="Gready J.E."/>
            <person name="John U."/>
            <person name="Lanier W."/>
            <person name="Lindquist E.A."/>
            <person name="Lucas S."/>
            <person name="Mayer K.F."/>
            <person name="Moreau H."/>
            <person name="Not F."/>
            <person name="Otillar R."/>
            <person name="Panaud O."/>
            <person name="Pangilinan J."/>
            <person name="Paulsen I."/>
            <person name="Piegu B."/>
            <person name="Poliakov A."/>
            <person name="Robbens S."/>
            <person name="Schmutz J."/>
            <person name="Toulza E."/>
            <person name="Wyss T."/>
            <person name="Zelensky A."/>
            <person name="Zhou K."/>
            <person name="Armbrust E.V."/>
            <person name="Bhattacharya D."/>
            <person name="Goodenough U.W."/>
            <person name="Van de Peer Y."/>
            <person name="Grigoriev I.V."/>
        </authorList>
    </citation>
    <scope>NUCLEOTIDE SEQUENCE [LARGE SCALE GENOMIC DNA]</scope>
    <source>
        <strain evidence="4 5">CCMP1545</strain>
    </source>
</reference>
<feature type="region of interest" description="Disordered" evidence="1">
    <location>
        <begin position="68"/>
        <end position="138"/>
    </location>
</feature>
<dbReference type="InterPro" id="IPR005069">
    <property type="entry name" value="Nucl-diP-sugar_transferase"/>
</dbReference>
<evidence type="ECO:0000313" key="4">
    <source>
        <dbReference type="EMBL" id="EEH57652.1"/>
    </source>
</evidence>
<dbReference type="OrthoDB" id="498615at2759"/>
<keyword evidence="2" id="KW-1133">Transmembrane helix</keyword>
<evidence type="ECO:0000256" key="1">
    <source>
        <dbReference type="SAM" id="MobiDB-lite"/>
    </source>
</evidence>
<keyword evidence="2" id="KW-0812">Transmembrane</keyword>
<dbReference type="GeneID" id="9683508"/>
<dbReference type="EMBL" id="GG663738">
    <property type="protein sequence ID" value="EEH57652.1"/>
    <property type="molecule type" value="Genomic_DNA"/>
</dbReference>
<keyword evidence="5" id="KW-1185">Reference proteome</keyword>
<dbReference type="GO" id="GO:0080147">
    <property type="term" value="P:root hair cell development"/>
    <property type="evidence" value="ECO:0007669"/>
    <property type="project" value="InterPro"/>
</dbReference>
<dbReference type="KEGG" id="mpp:MICPUCDRAFT_67258"/>
<dbReference type="Pfam" id="PF03407">
    <property type="entry name" value="Nucleotid_trans"/>
    <property type="match status" value="1"/>
</dbReference>
<dbReference type="PANTHER" id="PTHR46581">
    <property type="entry name" value="ARABINOSYLTRANSFERASE RRA3"/>
    <property type="match status" value="1"/>
</dbReference>
<keyword evidence="4" id="KW-0808">Transferase</keyword>
<dbReference type="PANTHER" id="PTHR46581:SF3">
    <property type="entry name" value="ARABINOSYLTRANSFERASE RRA3"/>
    <property type="match status" value="1"/>
</dbReference>
<sequence length="585" mass="61418">MAARGVSRGAAAARSRAAVRLVILAGIVFGALTGLLSSHQKRQRALANDLADRYATTRESTARGVDAFVDATPSPSSSPPKAPLAPALEIRTSTPTSGTASEGARVYVPSGWAERHQTKSSARTNARKDGKCLPGAHAESDERTVNAIPRATASTCEAKETIPGLCDALAVLLPTAAAAADGERAVLLAFRDDDAKGPGAVHVAKNAIEKTGARAVVVVAKDDAEMRAARNADLPCAFAGENAKRAQFAVAAAILALGADVLLVSHEVVLRGANPLVNVPNERGADVEGVPHHASMLGQVVGMGDPAMGWSQYSQSMAMPHVLSSLVLMHATDESRRLAEWLATGNDNAVDADVALSDELLLPAHDERQRSGATFRVLPSKCFSSWKAGGAIAEAAKGFPGKPWYGDTYVSRAEDPNKILTTETFDSARGVVLRDGPIGDGDDNGNCAAIAPRDRRGPTPRALRYIAPPAGDFPVGCEAGLADLCKVVRKVAINRQVLVAVSNKNIFYMLGLYLDAVATANITNSIVVALDKDTAAWCRARGTPYYHRELTSLTGSTDNHATSGLKFRVLREFLSVGVSVLLSDV</sequence>
<name>C1MQ59_MICPC</name>
<evidence type="ECO:0000256" key="2">
    <source>
        <dbReference type="SAM" id="Phobius"/>
    </source>
</evidence>
<feature type="non-terminal residue" evidence="4">
    <location>
        <position position="585"/>
    </location>
</feature>
<protein>
    <submittedName>
        <fullName evidence="4">Glycosyltransferase family 77 protein</fullName>
    </submittedName>
</protein>
<dbReference type="GO" id="GO:0016757">
    <property type="term" value="F:glycosyltransferase activity"/>
    <property type="evidence" value="ECO:0007669"/>
    <property type="project" value="InterPro"/>
</dbReference>
<gene>
    <name evidence="4" type="ORF">MICPUCDRAFT_67258</name>
</gene>
<feature type="compositionally biased region" description="Polar residues" evidence="1">
    <location>
        <begin position="91"/>
        <end position="100"/>
    </location>
</feature>
<evidence type="ECO:0000313" key="5">
    <source>
        <dbReference type="Proteomes" id="UP000001876"/>
    </source>
</evidence>